<reference evidence="2" key="1">
    <citation type="submission" date="2022-08" db="EMBL/GenBank/DDBJ databases">
        <title>Streptomyces changanensis sp. nov., an actinomycete isolated from soil.</title>
        <authorList>
            <person name="Wu H."/>
            <person name="Han L."/>
        </authorList>
    </citation>
    <scope>NUCLEOTIDE SEQUENCE</scope>
    <source>
        <strain evidence="2">HL-66</strain>
    </source>
</reference>
<protein>
    <submittedName>
        <fullName evidence="2">Uncharacterized protein</fullName>
    </submittedName>
</protein>
<evidence type="ECO:0000313" key="3">
    <source>
        <dbReference type="Proteomes" id="UP001060150"/>
    </source>
</evidence>
<evidence type="ECO:0000256" key="1">
    <source>
        <dbReference type="SAM" id="MobiDB-lite"/>
    </source>
</evidence>
<accession>A0ABY5N5X8</accession>
<dbReference type="RefSeq" id="WP_058942366.1">
    <property type="nucleotide sequence ID" value="NZ_CP102332.1"/>
</dbReference>
<organism evidence="2 3">
    <name type="scientific">Streptomyces changanensis</name>
    <dbReference type="NCBI Taxonomy" id="2964669"/>
    <lineage>
        <taxon>Bacteria</taxon>
        <taxon>Bacillati</taxon>
        <taxon>Actinomycetota</taxon>
        <taxon>Actinomycetes</taxon>
        <taxon>Kitasatosporales</taxon>
        <taxon>Streptomycetaceae</taxon>
        <taxon>Streptomyces</taxon>
    </lineage>
</organism>
<feature type="region of interest" description="Disordered" evidence="1">
    <location>
        <begin position="106"/>
        <end position="132"/>
    </location>
</feature>
<dbReference type="EMBL" id="CP102332">
    <property type="protein sequence ID" value="UUS30834.1"/>
    <property type="molecule type" value="Genomic_DNA"/>
</dbReference>
<proteinExistence type="predicted"/>
<keyword evidence="3" id="KW-1185">Reference proteome</keyword>
<name>A0ABY5N5X8_9ACTN</name>
<gene>
    <name evidence="2" type="ORF">NRO40_08290</name>
</gene>
<evidence type="ECO:0000313" key="2">
    <source>
        <dbReference type="EMBL" id="UUS30834.1"/>
    </source>
</evidence>
<feature type="region of interest" description="Disordered" evidence="1">
    <location>
        <begin position="1"/>
        <end position="32"/>
    </location>
</feature>
<sequence length="132" mass="13846">MANTPTPRKDSAPDTGVLQETPTPQAAEHGDHDRIVMASRRPDGTPDQLNPEFIGDKETAVQAAREQLAVQAASAVDIAARGVTAGPAEDGTGGSEPDAEIKALKEAQDKAVETAEARAEREVNERHQGLGD</sequence>
<dbReference type="Proteomes" id="UP001060150">
    <property type="component" value="Chromosome"/>
</dbReference>